<keyword evidence="2" id="KW-1185">Reference proteome</keyword>
<accession>A0A811QB59</accession>
<dbReference type="EMBL" id="CAJGYO010000010">
    <property type="protein sequence ID" value="CAD6256526.1"/>
    <property type="molecule type" value="Genomic_DNA"/>
</dbReference>
<dbReference type="InterPro" id="IPR036691">
    <property type="entry name" value="Endo/exonu/phosph_ase_sf"/>
</dbReference>
<dbReference type="Proteomes" id="UP000604825">
    <property type="component" value="Unassembled WGS sequence"/>
</dbReference>
<dbReference type="PANTHER" id="PTHR33710">
    <property type="entry name" value="BNAC02G09200D PROTEIN"/>
    <property type="match status" value="1"/>
</dbReference>
<comment type="caution">
    <text evidence="1">The sequence shown here is derived from an EMBL/GenBank/DDBJ whole genome shotgun (WGS) entry which is preliminary data.</text>
</comment>
<organism evidence="1 2">
    <name type="scientific">Miscanthus lutarioriparius</name>
    <dbReference type="NCBI Taxonomy" id="422564"/>
    <lineage>
        <taxon>Eukaryota</taxon>
        <taxon>Viridiplantae</taxon>
        <taxon>Streptophyta</taxon>
        <taxon>Embryophyta</taxon>
        <taxon>Tracheophyta</taxon>
        <taxon>Spermatophyta</taxon>
        <taxon>Magnoliopsida</taxon>
        <taxon>Liliopsida</taxon>
        <taxon>Poales</taxon>
        <taxon>Poaceae</taxon>
        <taxon>PACMAD clade</taxon>
        <taxon>Panicoideae</taxon>
        <taxon>Andropogonodae</taxon>
        <taxon>Andropogoneae</taxon>
        <taxon>Saccharinae</taxon>
        <taxon>Miscanthus</taxon>
    </lineage>
</organism>
<name>A0A811QB59_9POAL</name>
<proteinExistence type="predicted"/>
<dbReference type="Gene3D" id="3.60.10.10">
    <property type="entry name" value="Endonuclease/exonuclease/phosphatase"/>
    <property type="match status" value="1"/>
</dbReference>
<dbReference type="OrthoDB" id="685351at2759"/>
<protein>
    <recommendedName>
        <fullName evidence="3">Endonuclease/exonuclease/phosphatase domain-containing protein</fullName>
    </recommendedName>
</protein>
<reference evidence="1" key="1">
    <citation type="submission" date="2020-10" db="EMBL/GenBank/DDBJ databases">
        <authorList>
            <person name="Han B."/>
            <person name="Lu T."/>
            <person name="Zhao Q."/>
            <person name="Huang X."/>
            <person name="Zhao Y."/>
        </authorList>
    </citation>
    <scope>NUCLEOTIDE SEQUENCE</scope>
</reference>
<evidence type="ECO:0000313" key="2">
    <source>
        <dbReference type="Proteomes" id="UP000604825"/>
    </source>
</evidence>
<evidence type="ECO:0008006" key="3">
    <source>
        <dbReference type="Google" id="ProtNLM"/>
    </source>
</evidence>
<dbReference type="AlphaFoldDB" id="A0A811QB59"/>
<dbReference type="SUPFAM" id="SSF56219">
    <property type="entry name" value="DNase I-like"/>
    <property type="match status" value="1"/>
</dbReference>
<gene>
    <name evidence="1" type="ORF">NCGR_LOCUS40032</name>
</gene>
<evidence type="ECO:0000313" key="1">
    <source>
        <dbReference type="EMBL" id="CAD6256526.1"/>
    </source>
</evidence>
<sequence>MRWLITGDFNLIYRAADKNNRNLSPRLMLHFREALDECDLSEISLQNRKFTWRNERQRPTMSRLDCFFCNAEWDATFSNHILNALSTSLSDHCPLLLSNQSGPRRPSSFKFENYWVKLPGFKDVVRTAWDTPTDHHEPFHVLCHKLHSTSQKLKAWSKEINSDAKKLFFMAQEIILRLHIAEENRSLTAAELLLRAKLKIRILGLAVIERARCKQASRLSSIKLGDANTKYFHRKVNARRRKNHIQRL</sequence>
<dbReference type="PANTHER" id="PTHR33710:SF48">
    <property type="entry name" value="OS02G0307075 PROTEIN"/>
    <property type="match status" value="1"/>
</dbReference>